<comment type="similarity">
    <text evidence="1">Belongs to the glyoxalase I family.</text>
</comment>
<dbReference type="CTD" id="51031"/>
<evidence type="ECO:0000259" key="3">
    <source>
        <dbReference type="PROSITE" id="PS51819"/>
    </source>
</evidence>
<dbReference type="Pfam" id="PF21207">
    <property type="entry name" value="GLOD4_N"/>
    <property type="match status" value="1"/>
</dbReference>
<protein>
    <submittedName>
        <fullName evidence="5">Glyoxalase domain-containing protein 4-like</fullName>
    </submittedName>
</protein>
<dbReference type="PANTHER" id="PTHR46466:SF1">
    <property type="entry name" value="GLYOXALASE DOMAIN-CONTAINING PROTEIN 4"/>
    <property type="match status" value="1"/>
</dbReference>
<dbReference type="Gene3D" id="3.10.180.10">
    <property type="entry name" value="2,3-Dihydroxybiphenyl 1,2-Dioxygenase, domain 1"/>
    <property type="match status" value="2"/>
</dbReference>
<dbReference type="GeneID" id="110976685"/>
<organism evidence="4 5">
    <name type="scientific">Acanthaster planci</name>
    <name type="common">Crown-of-thorns starfish</name>
    <dbReference type="NCBI Taxonomy" id="133434"/>
    <lineage>
        <taxon>Eukaryota</taxon>
        <taxon>Metazoa</taxon>
        <taxon>Echinodermata</taxon>
        <taxon>Eleutherozoa</taxon>
        <taxon>Asterozoa</taxon>
        <taxon>Asteroidea</taxon>
        <taxon>Valvatacea</taxon>
        <taxon>Valvatida</taxon>
        <taxon>Acanthasteridae</taxon>
        <taxon>Acanthaster</taxon>
    </lineage>
</organism>
<dbReference type="InterPro" id="IPR043193">
    <property type="entry name" value="GLOD4"/>
</dbReference>
<dbReference type="OMA" id="CDAECNG"/>
<dbReference type="FunFam" id="3.10.180.10:FF:000014">
    <property type="entry name" value="glyoxalase domain-containing protein 4"/>
    <property type="match status" value="1"/>
</dbReference>
<dbReference type="InterPro" id="IPR043194">
    <property type="entry name" value="GLOD4_C"/>
</dbReference>
<feature type="domain" description="VOC" evidence="3">
    <location>
        <begin position="136"/>
        <end position="255"/>
    </location>
</feature>
<proteinExistence type="inferred from homology"/>
<dbReference type="OrthoDB" id="1545884at2759"/>
<dbReference type="Proteomes" id="UP000694845">
    <property type="component" value="Unplaced"/>
</dbReference>
<dbReference type="PANTHER" id="PTHR46466">
    <property type="entry name" value="GLYOXALASE DOMAIN-CONTAINING PROTEIN 4"/>
    <property type="match status" value="1"/>
</dbReference>
<dbReference type="RefSeq" id="XP_022085862.1">
    <property type="nucleotide sequence ID" value="XM_022230170.1"/>
</dbReference>
<accession>A0A8B7Y019</accession>
<dbReference type="AlphaFoldDB" id="A0A8B7Y019"/>
<dbReference type="KEGG" id="aplc:110976685"/>
<dbReference type="PROSITE" id="PS51819">
    <property type="entry name" value="VOC"/>
    <property type="match status" value="2"/>
</dbReference>
<keyword evidence="4" id="KW-1185">Reference proteome</keyword>
<reference evidence="5" key="1">
    <citation type="submission" date="2025-08" db="UniProtKB">
        <authorList>
            <consortium name="RefSeq"/>
        </authorList>
    </citation>
    <scope>IDENTIFICATION</scope>
</reference>
<keyword evidence="2" id="KW-0677">Repeat</keyword>
<dbReference type="Pfam" id="PF21701">
    <property type="entry name" value="GLOD4_C"/>
    <property type="match status" value="1"/>
</dbReference>
<sequence length="296" mass="32975">MASRRALHFVFKVGDRTKTAEFYREVLGMQFLRHEEFEEGCKATCNGPYDGKWSKSMVGYGPEDGHFVTELTYNYGIKDYRLGNDFQGITIQSNKAVENARSKNWPLLPVSDGLYSVEAPGGYKFFLLDQPLPDGGMPKRERSFLAVNITTDYWTKLCGMTLYEQTTNTALLGFGDSQCKLELRDMGGEIDRGTAYGRIAFSCPRDQLPGIESSMKEAGQTIVTPLISLDTPGKATVEVVILADPDGLEICFVGDEAFRELSQVDPKADQLLDEAIKADKSDEYFAKHPERKGVAK</sequence>
<dbReference type="InterPro" id="IPR059155">
    <property type="entry name" value="GLOD4_dom"/>
</dbReference>
<name>A0A8B7Y019_ACAPL</name>
<dbReference type="CDD" id="cd16357">
    <property type="entry name" value="GLOD4_C"/>
    <property type="match status" value="1"/>
</dbReference>
<evidence type="ECO:0000256" key="2">
    <source>
        <dbReference type="ARBA" id="ARBA00022737"/>
    </source>
</evidence>
<dbReference type="CDD" id="cd08358">
    <property type="entry name" value="GLOD4_N"/>
    <property type="match status" value="1"/>
</dbReference>
<dbReference type="InterPro" id="IPR029068">
    <property type="entry name" value="Glyas_Bleomycin-R_OHBP_Dase"/>
</dbReference>
<feature type="domain" description="VOC" evidence="3">
    <location>
        <begin position="5"/>
        <end position="130"/>
    </location>
</feature>
<dbReference type="InterPro" id="IPR037523">
    <property type="entry name" value="VOC_core"/>
</dbReference>
<gene>
    <name evidence="5" type="primary">LOC110976685</name>
</gene>
<dbReference type="SUPFAM" id="SSF54593">
    <property type="entry name" value="Glyoxalase/Bleomycin resistance protein/Dihydroxybiphenyl dioxygenase"/>
    <property type="match status" value="2"/>
</dbReference>
<evidence type="ECO:0000313" key="4">
    <source>
        <dbReference type="Proteomes" id="UP000694845"/>
    </source>
</evidence>
<evidence type="ECO:0000313" key="5">
    <source>
        <dbReference type="RefSeq" id="XP_022085862.1"/>
    </source>
</evidence>
<evidence type="ECO:0000256" key="1">
    <source>
        <dbReference type="ARBA" id="ARBA00010363"/>
    </source>
</evidence>